<reference evidence="2" key="1">
    <citation type="journal article" date="2023" name="Front. Plant Sci.">
        <title>Chromosomal-level genome assembly of Melastoma candidum provides insights into trichome evolution.</title>
        <authorList>
            <person name="Zhong Y."/>
            <person name="Wu W."/>
            <person name="Sun C."/>
            <person name="Zou P."/>
            <person name="Liu Y."/>
            <person name="Dai S."/>
            <person name="Zhou R."/>
        </authorList>
    </citation>
    <scope>NUCLEOTIDE SEQUENCE [LARGE SCALE GENOMIC DNA]</scope>
</reference>
<accession>A0ACB9RGK7</accession>
<evidence type="ECO:0000313" key="1">
    <source>
        <dbReference type="EMBL" id="KAI4376956.1"/>
    </source>
</evidence>
<dbReference type="EMBL" id="CM042883">
    <property type="protein sequence ID" value="KAI4376956.1"/>
    <property type="molecule type" value="Genomic_DNA"/>
</dbReference>
<dbReference type="Proteomes" id="UP001057402">
    <property type="component" value="Chromosome 4"/>
</dbReference>
<proteinExistence type="predicted"/>
<protein>
    <submittedName>
        <fullName evidence="1">Uncharacterized protein</fullName>
    </submittedName>
</protein>
<gene>
    <name evidence="1" type="ORF">MLD38_014657</name>
</gene>
<keyword evidence="2" id="KW-1185">Reference proteome</keyword>
<comment type="caution">
    <text evidence="1">The sequence shown here is derived from an EMBL/GenBank/DDBJ whole genome shotgun (WGS) entry which is preliminary data.</text>
</comment>
<name>A0ACB9RGK7_9MYRT</name>
<evidence type="ECO:0000313" key="2">
    <source>
        <dbReference type="Proteomes" id="UP001057402"/>
    </source>
</evidence>
<organism evidence="1 2">
    <name type="scientific">Melastoma candidum</name>
    <dbReference type="NCBI Taxonomy" id="119954"/>
    <lineage>
        <taxon>Eukaryota</taxon>
        <taxon>Viridiplantae</taxon>
        <taxon>Streptophyta</taxon>
        <taxon>Embryophyta</taxon>
        <taxon>Tracheophyta</taxon>
        <taxon>Spermatophyta</taxon>
        <taxon>Magnoliopsida</taxon>
        <taxon>eudicotyledons</taxon>
        <taxon>Gunneridae</taxon>
        <taxon>Pentapetalae</taxon>
        <taxon>rosids</taxon>
        <taxon>malvids</taxon>
        <taxon>Myrtales</taxon>
        <taxon>Melastomataceae</taxon>
        <taxon>Melastomatoideae</taxon>
        <taxon>Melastomateae</taxon>
        <taxon>Melastoma</taxon>
    </lineage>
</organism>
<sequence length="80" mass="8723">MLDPTKLVEEKMKAFTYLAFPNSSHPVLNKGTPQSENDDETEQGLVTSVTCGIMSVSRTWASCEQIAVQFSPMEPSASTP</sequence>